<comment type="subcellular location">
    <subcellularLocation>
        <location evidence="1 12">Endoplasmic reticulum membrane</location>
        <topology evidence="1 12">Multi-pass membrane protein</topology>
    </subcellularLocation>
</comment>
<keyword evidence="15" id="KW-1185">Reference proteome</keyword>
<evidence type="ECO:0000256" key="3">
    <source>
        <dbReference type="ARBA" id="ARBA00008698"/>
    </source>
</evidence>
<dbReference type="EMBL" id="JAZAVJ010000099">
    <property type="protein sequence ID" value="KAK7414624.1"/>
    <property type="molecule type" value="Genomic_DNA"/>
</dbReference>
<evidence type="ECO:0000256" key="1">
    <source>
        <dbReference type="ARBA" id="ARBA00004477"/>
    </source>
</evidence>
<evidence type="ECO:0000256" key="5">
    <source>
        <dbReference type="ARBA" id="ARBA00022502"/>
    </source>
</evidence>
<gene>
    <name evidence="14" type="primary">GPI18</name>
    <name evidence="14" type="ORF">QQX98_006561</name>
</gene>
<feature type="transmembrane region" description="Helical" evidence="12">
    <location>
        <begin position="400"/>
        <end position="423"/>
    </location>
</feature>
<keyword evidence="5 12" id="KW-0337">GPI-anchor biosynthesis</keyword>
<dbReference type="InterPro" id="IPR007315">
    <property type="entry name" value="PIG-V/Gpi18"/>
</dbReference>
<feature type="signal peptide" evidence="13">
    <location>
        <begin position="1"/>
        <end position="31"/>
    </location>
</feature>
<feature type="transmembrane region" description="Helical" evidence="12">
    <location>
        <begin position="240"/>
        <end position="260"/>
    </location>
</feature>
<evidence type="ECO:0000256" key="7">
    <source>
        <dbReference type="ARBA" id="ARBA00022679"/>
    </source>
</evidence>
<organism evidence="14 15">
    <name type="scientific">Neonectria punicea</name>
    <dbReference type="NCBI Taxonomy" id="979145"/>
    <lineage>
        <taxon>Eukaryota</taxon>
        <taxon>Fungi</taxon>
        <taxon>Dikarya</taxon>
        <taxon>Ascomycota</taxon>
        <taxon>Pezizomycotina</taxon>
        <taxon>Sordariomycetes</taxon>
        <taxon>Hypocreomycetidae</taxon>
        <taxon>Hypocreales</taxon>
        <taxon>Nectriaceae</taxon>
        <taxon>Neonectria</taxon>
    </lineage>
</organism>
<dbReference type="Proteomes" id="UP001498476">
    <property type="component" value="Unassembled WGS sequence"/>
</dbReference>
<keyword evidence="6 12" id="KW-0328">Glycosyltransferase</keyword>
<name>A0ABR1H0K6_9HYPO</name>
<comment type="caution">
    <text evidence="14">The sequence shown here is derived from an EMBL/GenBank/DDBJ whole genome shotgun (WGS) entry which is preliminary data.</text>
</comment>
<comment type="similarity">
    <text evidence="3 12">Belongs to the PIGV family.</text>
</comment>
<dbReference type="PANTHER" id="PTHR12468:SF2">
    <property type="entry name" value="GPI MANNOSYLTRANSFERASE 2"/>
    <property type="match status" value="1"/>
</dbReference>
<evidence type="ECO:0000313" key="14">
    <source>
        <dbReference type="EMBL" id="KAK7414624.1"/>
    </source>
</evidence>
<dbReference type="PANTHER" id="PTHR12468">
    <property type="entry name" value="GPI MANNOSYLTRANSFERASE 2"/>
    <property type="match status" value="1"/>
</dbReference>
<comment type="pathway">
    <text evidence="2 12">Glycolipid biosynthesis; glycosylphosphatidylinositol-anchor biosynthesis.</text>
</comment>
<feature type="transmembrane region" description="Helical" evidence="12">
    <location>
        <begin position="41"/>
        <end position="61"/>
    </location>
</feature>
<evidence type="ECO:0000256" key="10">
    <source>
        <dbReference type="ARBA" id="ARBA00022989"/>
    </source>
</evidence>
<feature type="transmembrane region" description="Helical" evidence="12">
    <location>
        <begin position="210"/>
        <end position="228"/>
    </location>
</feature>
<accession>A0ABR1H0K6</accession>
<evidence type="ECO:0000256" key="11">
    <source>
        <dbReference type="ARBA" id="ARBA00023136"/>
    </source>
</evidence>
<evidence type="ECO:0000313" key="15">
    <source>
        <dbReference type="Proteomes" id="UP001498476"/>
    </source>
</evidence>
<keyword evidence="9 12" id="KW-0256">Endoplasmic reticulum</keyword>
<evidence type="ECO:0000256" key="12">
    <source>
        <dbReference type="RuleBase" id="RU363112"/>
    </source>
</evidence>
<feature type="chain" id="PRO_5045948082" description="GPI mannosyltransferase 2" evidence="13">
    <location>
        <begin position="32"/>
        <end position="426"/>
    </location>
</feature>
<keyword evidence="8 12" id="KW-0812">Transmembrane</keyword>
<keyword evidence="10 12" id="KW-1133">Transmembrane helix</keyword>
<feature type="transmembrane region" description="Helical" evidence="12">
    <location>
        <begin position="139"/>
        <end position="157"/>
    </location>
</feature>
<proteinExistence type="inferred from homology"/>
<comment type="function">
    <text evidence="12">Mannosyltransferase involved in glycosylphosphatidylinositol-anchor biosynthesis.</text>
</comment>
<evidence type="ECO:0000256" key="4">
    <source>
        <dbReference type="ARBA" id="ARBA00013795"/>
    </source>
</evidence>
<feature type="transmembrane region" description="Helical" evidence="12">
    <location>
        <begin position="108"/>
        <end position="127"/>
    </location>
</feature>
<dbReference type="EC" id="2.4.1.-" evidence="12"/>
<keyword evidence="13" id="KW-0732">Signal</keyword>
<evidence type="ECO:0000256" key="13">
    <source>
        <dbReference type="SAM" id="SignalP"/>
    </source>
</evidence>
<keyword evidence="7 12" id="KW-0808">Transferase</keyword>
<keyword evidence="11 12" id="KW-0472">Membrane</keyword>
<comment type="caution">
    <text evidence="12">Lacks conserved residue(s) required for the propagation of feature annotation.</text>
</comment>
<sequence>MTPLTQPLLSLTAAFAAWKTFLLAIALGAAAAPDYDTSTAVFFDAVYGPAAAVPLLAARLTRWDALYFVASAHRGYVYEQEWAFNAGLPALVRLLGAGSGSGSGVWEPAVAIAVAHASHLVAVLALYRLTVVVCADRRLAFVAAAVHILSPAGLFLSAPYAESPFTCLSFVGNLLFALGVRAGPDSLRRNAAIVGAGVVFGLATTFRSNGLFGGLLFAVEAVQCLLAFANGPSFSKILRLVAPVLGGLFVAAGAIIPQAIAWMRYCGGNTPEAELRPWCTRLIPSIYTFVQEEYWNVGFLRYWTPNQIPMFLLAAPMLTVLIKSGVDVFQEPCRGLRLLVPGVGEQNRTFVRTLAATQILLAVLAITNYHVQIISRLSSAYPVWYWWVASCMMNKQRQSWAYGITVFIVMYASIQGGLFASFLPPA</sequence>
<evidence type="ECO:0000256" key="2">
    <source>
        <dbReference type="ARBA" id="ARBA00004687"/>
    </source>
</evidence>
<dbReference type="Pfam" id="PF04188">
    <property type="entry name" value="Mannosyl_trans2"/>
    <property type="match status" value="1"/>
</dbReference>
<protein>
    <recommendedName>
        <fullName evidence="4 12">GPI mannosyltransferase 2</fullName>
        <ecNumber evidence="12">2.4.1.-</ecNumber>
    </recommendedName>
</protein>
<reference evidence="14 15" key="1">
    <citation type="journal article" date="2025" name="Microbiol. Resour. Announc.">
        <title>Draft genome sequences for Neonectria magnoliae and Neonectria punicea, canker pathogens of Liriodendron tulipifera and Acer saccharum in West Virginia.</title>
        <authorList>
            <person name="Petronek H.M."/>
            <person name="Kasson M.T."/>
            <person name="Metheny A.M."/>
            <person name="Stauder C.M."/>
            <person name="Lovett B."/>
            <person name="Lynch S.C."/>
            <person name="Garnas J.R."/>
            <person name="Kasson L.R."/>
            <person name="Stajich J.E."/>
        </authorList>
    </citation>
    <scope>NUCLEOTIDE SEQUENCE [LARGE SCALE GENOMIC DNA]</scope>
    <source>
        <strain evidence="14 15">NRRL 64653</strain>
    </source>
</reference>
<feature type="transmembrane region" description="Helical" evidence="12">
    <location>
        <begin position="350"/>
        <end position="367"/>
    </location>
</feature>
<evidence type="ECO:0000256" key="8">
    <source>
        <dbReference type="ARBA" id="ARBA00022692"/>
    </source>
</evidence>
<evidence type="ECO:0000256" key="9">
    <source>
        <dbReference type="ARBA" id="ARBA00022824"/>
    </source>
</evidence>
<evidence type="ECO:0000256" key="6">
    <source>
        <dbReference type="ARBA" id="ARBA00022676"/>
    </source>
</evidence>